<dbReference type="EMBL" id="CP026304">
    <property type="protein sequence ID" value="AVZ74002.1"/>
    <property type="molecule type" value="Genomic_DNA"/>
</dbReference>
<protein>
    <submittedName>
        <fullName evidence="3">Uncharacterized protein</fullName>
    </submittedName>
</protein>
<accession>A0A2R4T4G1</accession>
<name>A0A2R4T4G1_9ACTN</name>
<evidence type="ECO:0000313" key="3">
    <source>
        <dbReference type="EMBL" id="AVZ74002.1"/>
    </source>
</evidence>
<dbReference type="KEGG" id="slk:SLUN_19385"/>
<dbReference type="Proteomes" id="UP000244201">
    <property type="component" value="Chromosome"/>
</dbReference>
<reference evidence="3 4" key="1">
    <citation type="submission" date="2018-01" db="EMBL/GenBank/DDBJ databases">
        <title>Complete genome sequence of Streptomyces lunaelactis MM109T, a Ferroverdin A producer isolated from cave moonmilk deposits.</title>
        <authorList>
            <person name="Naome A."/>
            <person name="Martinet L."/>
            <person name="Maciejewska M."/>
            <person name="Anderssen S."/>
            <person name="Adam D."/>
            <person name="Tenconi E."/>
            <person name="Deflandre B."/>
            <person name="Arguelles-Arias A."/>
            <person name="Calusinska M."/>
            <person name="Copieters W."/>
            <person name="Karim L."/>
            <person name="Hanikenne M."/>
            <person name="Baurain D."/>
            <person name="van Wezel G."/>
            <person name="Smargiasso N."/>
            <person name="de Pauw E."/>
            <person name="Delfosse P."/>
            <person name="Rigali S."/>
        </authorList>
    </citation>
    <scope>NUCLEOTIDE SEQUENCE [LARGE SCALE GENOMIC DNA]</scope>
    <source>
        <strain evidence="3 4">MM109</strain>
    </source>
</reference>
<keyword evidence="2" id="KW-0472">Membrane</keyword>
<sequence>MPLLSWRAAAPKGGSPDHTGPQGPEGVPGVPVDSVNGRPIAYVAGRGSARTEYARRDPVPRTNSVIRGLAGSVHERVNRIGQARDWLGRWQDKVQGRPQRPIRALDEFTGESLAQWALTNVLYARKRPVPSFGFGLAPVLTHSLAARRQRRLRGALLIAALVYLGASHVRGLAAIVVTVLLWQFIVGRPGQAILRWGFSALVPAVLLAGVLFGLWTFVRPRIPVLRDAALDGLLVAPQLLIAITAVYLFDRWACHAYLQSLRPGREHIAERPFLAPFAAKRIDGRRVTEQWQSIAYHKEGGADRFVGAGLDSWPRGATRIQLTAARTNEDEEDSQSLDPADITGLDESQKFEADELLDKVRDELEKLCGALVETHALPNCDVAEFFGVPEGRWKSLSQTSGEGDKHEWPEATEMCTEARDAPTGHFSRRYLAAQVVAWDGQIVVTVYAHAALEGNTLHFVTRPHVLAPLLPSANGTPATGWDLARKLAETPLHACGDTVALAARAYTTIGRGLGLLTAVTTAAVAVRQKDDGLPVSLREHCSRVTTEDMHQTEDVQRYVSILQSRMFNTVSAFLADHGLATGEFKRQAIEITQNYISGNNNQVNTGNMGGGMQQGHAPGGPANETEKAG</sequence>
<evidence type="ECO:0000256" key="2">
    <source>
        <dbReference type="SAM" id="Phobius"/>
    </source>
</evidence>
<evidence type="ECO:0000256" key="1">
    <source>
        <dbReference type="SAM" id="MobiDB-lite"/>
    </source>
</evidence>
<feature type="compositionally biased region" description="Low complexity" evidence="1">
    <location>
        <begin position="20"/>
        <end position="34"/>
    </location>
</feature>
<dbReference type="OrthoDB" id="3078176at2"/>
<organism evidence="3 4">
    <name type="scientific">Streptomyces lunaelactis</name>
    <dbReference type="NCBI Taxonomy" id="1535768"/>
    <lineage>
        <taxon>Bacteria</taxon>
        <taxon>Bacillati</taxon>
        <taxon>Actinomycetota</taxon>
        <taxon>Actinomycetes</taxon>
        <taxon>Kitasatosporales</taxon>
        <taxon>Streptomycetaceae</taxon>
        <taxon>Streptomyces</taxon>
    </lineage>
</organism>
<proteinExistence type="predicted"/>
<keyword evidence="2" id="KW-1133">Transmembrane helix</keyword>
<feature type="region of interest" description="Disordered" evidence="1">
    <location>
        <begin position="1"/>
        <end position="34"/>
    </location>
</feature>
<dbReference type="AlphaFoldDB" id="A0A2R4T4G1"/>
<keyword evidence="4" id="KW-1185">Reference proteome</keyword>
<feature type="transmembrane region" description="Helical" evidence="2">
    <location>
        <begin position="230"/>
        <end position="249"/>
    </location>
</feature>
<feature type="transmembrane region" description="Helical" evidence="2">
    <location>
        <begin position="156"/>
        <end position="184"/>
    </location>
</feature>
<gene>
    <name evidence="3" type="ORF">SLUN_19385</name>
</gene>
<feature type="transmembrane region" description="Helical" evidence="2">
    <location>
        <begin position="196"/>
        <end position="218"/>
    </location>
</feature>
<feature type="region of interest" description="Disordered" evidence="1">
    <location>
        <begin position="325"/>
        <end position="344"/>
    </location>
</feature>
<evidence type="ECO:0000313" key="4">
    <source>
        <dbReference type="Proteomes" id="UP000244201"/>
    </source>
</evidence>
<keyword evidence="2" id="KW-0812">Transmembrane</keyword>
<feature type="region of interest" description="Disordered" evidence="1">
    <location>
        <begin position="604"/>
        <end position="629"/>
    </location>
</feature>